<keyword evidence="2" id="KW-0812">Transmembrane</keyword>
<keyword evidence="2" id="KW-1133">Transmembrane helix</keyword>
<feature type="compositionally biased region" description="Low complexity" evidence="1">
    <location>
        <begin position="100"/>
        <end position="128"/>
    </location>
</feature>
<accession>A0A5J5LIE7</accession>
<feature type="compositionally biased region" description="Low complexity" evidence="1">
    <location>
        <begin position="193"/>
        <end position="220"/>
    </location>
</feature>
<feature type="compositionally biased region" description="Basic and acidic residues" evidence="1">
    <location>
        <begin position="403"/>
        <end position="417"/>
    </location>
</feature>
<feature type="compositionally biased region" description="Acidic residues" evidence="1">
    <location>
        <begin position="334"/>
        <end position="343"/>
    </location>
</feature>
<keyword evidence="2" id="KW-0472">Membrane</keyword>
<comment type="caution">
    <text evidence="3">The sequence shown here is derived from an EMBL/GenBank/DDBJ whole genome shotgun (WGS) entry which is preliminary data.</text>
</comment>
<feature type="region of interest" description="Disordered" evidence="1">
    <location>
        <begin position="100"/>
        <end position="495"/>
    </location>
</feature>
<sequence length="495" mass="49824">MSAVGLTDVYRYGTRFLGTLLVVAGVGGGLIAAGYVLIQNGSLDSFSGTQGYRAVLGVVVGALGGLLLLSGLLGLSHKLIADATMAGTLAAQTAQRGASDVAAASPPASDQAATETADDSAAAATESATESEEPTPEPAGTEPAVSQETEPAADSAAVEPATAEPEVSEPVADSETDADSSGDSGIHASAQEPSDPSDGAAASATSDAAAAGTDDAPATAADEDPLADADPATADDPVAGDVPVTDKDLLDTDDTSEPPSTDDTMAAATDGDAVETAQNEQLSNQQPAENVAGPESEAVDDTTAEPSPTDLAGESETVEPQSEPSEQSDRDLLAEDAAEEPESSTEPQEWTPPDPVEFDTQSEEPAAADDWGDDEPAPADEWETEPEADSDPTGVGTPDADEADQRDAVTQDTRILDETDGTDTSGGPRTTDDLFGGGTGDEQSDSGVDESVQSEAESQDADATDDEDATLADDGVTGFDVSSDDDPLSDPLDDE</sequence>
<evidence type="ECO:0000256" key="1">
    <source>
        <dbReference type="SAM" id="MobiDB-lite"/>
    </source>
</evidence>
<feature type="compositionally biased region" description="Polar residues" evidence="1">
    <location>
        <begin position="276"/>
        <end position="288"/>
    </location>
</feature>
<reference evidence="3 4" key="1">
    <citation type="submission" date="2018-11" db="EMBL/GenBank/DDBJ databases">
        <title>Genomic analysis of Haloarcula hispanica CBA1121.</title>
        <authorList>
            <person name="Kim Y.B."/>
            <person name="Roh S.W."/>
        </authorList>
    </citation>
    <scope>NUCLEOTIDE SEQUENCE [LARGE SCALE GENOMIC DNA]</scope>
    <source>
        <strain evidence="3 4">CBA1121</strain>
    </source>
</reference>
<feature type="compositionally biased region" description="Low complexity" evidence="1">
    <location>
        <begin position="228"/>
        <end position="243"/>
    </location>
</feature>
<evidence type="ECO:0000313" key="4">
    <source>
        <dbReference type="Proteomes" id="UP000326244"/>
    </source>
</evidence>
<dbReference type="RefSeq" id="WP_151103022.1">
    <property type="nucleotide sequence ID" value="NZ_RQWK01000001.1"/>
</dbReference>
<proteinExistence type="predicted"/>
<feature type="transmembrane region" description="Helical" evidence="2">
    <location>
        <begin position="16"/>
        <end position="38"/>
    </location>
</feature>
<protein>
    <submittedName>
        <fullName evidence="3">Uncharacterized protein</fullName>
    </submittedName>
</protein>
<feature type="compositionally biased region" description="Low complexity" evidence="1">
    <location>
        <begin position="155"/>
        <end position="171"/>
    </location>
</feature>
<feature type="compositionally biased region" description="Acidic residues" evidence="1">
    <location>
        <begin position="457"/>
        <end position="471"/>
    </location>
</feature>
<gene>
    <name evidence="3" type="ORF">EGO51_05035</name>
</gene>
<feature type="compositionally biased region" description="Acidic residues" evidence="1">
    <location>
        <begin position="482"/>
        <end position="495"/>
    </location>
</feature>
<name>A0A5J5LIE7_HALHI</name>
<feature type="compositionally biased region" description="Acidic residues" evidence="1">
    <location>
        <begin position="356"/>
        <end position="390"/>
    </location>
</feature>
<dbReference type="AlphaFoldDB" id="A0A5J5LIE7"/>
<feature type="compositionally biased region" description="Low complexity" evidence="1">
    <location>
        <begin position="257"/>
        <end position="271"/>
    </location>
</feature>
<evidence type="ECO:0000313" key="3">
    <source>
        <dbReference type="EMBL" id="KAA9409183.1"/>
    </source>
</evidence>
<dbReference type="Proteomes" id="UP000326244">
    <property type="component" value="Unassembled WGS sequence"/>
</dbReference>
<evidence type="ECO:0000256" key="2">
    <source>
        <dbReference type="SAM" id="Phobius"/>
    </source>
</evidence>
<organism evidence="3 4">
    <name type="scientific">Haloarcula hispanica</name>
    <dbReference type="NCBI Taxonomy" id="51589"/>
    <lineage>
        <taxon>Archaea</taxon>
        <taxon>Methanobacteriati</taxon>
        <taxon>Methanobacteriota</taxon>
        <taxon>Stenosarchaea group</taxon>
        <taxon>Halobacteria</taxon>
        <taxon>Halobacteriales</taxon>
        <taxon>Haloarculaceae</taxon>
        <taxon>Haloarcula</taxon>
    </lineage>
</organism>
<feature type="transmembrane region" description="Helical" evidence="2">
    <location>
        <begin position="50"/>
        <end position="75"/>
    </location>
</feature>
<dbReference type="EMBL" id="RQWK01000001">
    <property type="protein sequence ID" value="KAA9409183.1"/>
    <property type="molecule type" value="Genomic_DNA"/>
</dbReference>